<gene>
    <name evidence="4" type="ORF">KCQ71_04545</name>
</gene>
<dbReference type="InterPro" id="IPR000914">
    <property type="entry name" value="SBP_5_dom"/>
</dbReference>
<dbReference type="RefSeq" id="WP_223403318.1">
    <property type="nucleotide sequence ID" value="NZ_JAGSHT010000004.1"/>
</dbReference>
<dbReference type="EMBL" id="JAGSHT010000004">
    <property type="protein sequence ID" value="MBZ2195408.1"/>
    <property type="molecule type" value="Genomic_DNA"/>
</dbReference>
<dbReference type="Gene3D" id="3.40.190.10">
    <property type="entry name" value="Periplasmic binding protein-like II"/>
    <property type="match status" value="1"/>
</dbReference>
<feature type="compositionally biased region" description="Gly residues" evidence="1">
    <location>
        <begin position="28"/>
        <end position="37"/>
    </location>
</feature>
<dbReference type="CDD" id="cd08492">
    <property type="entry name" value="PBP2_NikA_DppA_OppA_like_15"/>
    <property type="match status" value="1"/>
</dbReference>
<evidence type="ECO:0000256" key="1">
    <source>
        <dbReference type="SAM" id="MobiDB-lite"/>
    </source>
</evidence>
<dbReference type="PIRSF" id="PIRSF002741">
    <property type="entry name" value="MppA"/>
    <property type="match status" value="1"/>
</dbReference>
<keyword evidence="2" id="KW-0732">Signal</keyword>
<dbReference type="Gene3D" id="3.10.105.10">
    <property type="entry name" value="Dipeptide-binding Protein, Domain 3"/>
    <property type="match status" value="1"/>
</dbReference>
<name>A0ABS7S4Z7_9MICO</name>
<proteinExistence type="predicted"/>
<protein>
    <submittedName>
        <fullName evidence="4">ABC transporter substrate-binding protein</fullName>
    </submittedName>
</protein>
<dbReference type="Proteomes" id="UP000826651">
    <property type="component" value="Unassembled WGS sequence"/>
</dbReference>
<comment type="caution">
    <text evidence="4">The sequence shown here is derived from an EMBL/GenBank/DDBJ whole genome shotgun (WGS) entry which is preliminary data.</text>
</comment>
<dbReference type="Pfam" id="PF00496">
    <property type="entry name" value="SBP_bac_5"/>
    <property type="match status" value="1"/>
</dbReference>
<dbReference type="SUPFAM" id="SSF53850">
    <property type="entry name" value="Periplasmic binding protein-like II"/>
    <property type="match status" value="1"/>
</dbReference>
<dbReference type="InterPro" id="IPR030678">
    <property type="entry name" value="Peptide/Ni-bd"/>
</dbReference>
<keyword evidence="5" id="KW-1185">Reference proteome</keyword>
<feature type="signal peptide" evidence="2">
    <location>
        <begin position="1"/>
        <end position="28"/>
    </location>
</feature>
<evidence type="ECO:0000256" key="2">
    <source>
        <dbReference type="SAM" id="SignalP"/>
    </source>
</evidence>
<accession>A0ABS7S4Z7</accession>
<feature type="domain" description="Solute-binding protein family 5" evidence="3">
    <location>
        <begin position="92"/>
        <end position="447"/>
    </location>
</feature>
<sequence>MSRRRALPAIVAAGLALTLGLAACSAGGDEGGGGGDSTTGTTGEPQAGGTLTFAASQSPGCLDPQQLAQAITMTVGRQITDSLTVQDPETGEIKPWLASEWEASADGTAFTFTLIEGATFSDGAPVNAEAVKANFDGIVELGARSLLGSTYLDGLVSTEVVDPQTVTFTFDEPNAQFLQATASITLGLLSPATLALTPEERCAGDLIGSGPFVLSDYVQDESITLTKREGYDWPNALAEHTGDAYLDTVVLQLITEPAVRTGSLQSGQVQGIQDVQPVDQDLFDGGEFSLLTQANPGIVTGFVPNTQRPAMADPAVRDALQVAINRQETVDTLYNDRYLPATSVLAGTTPGYLDLTAELAYDPETAIELLDGAGWVAGADGIRVKDGEPLTLSLLGGGPESALVQQQLAAVGIDLQIRQVDAAQYVEIQSSGDYDLAGYNLTRADPDVLKAIFSTEYTNVPRLEANPLDDTLAEMSVTLDTDARNELAGQAQQTIIGEGYNIPLVEQFQVFAFSSDVQGITLEASTRLSFYDTWLEN</sequence>
<evidence type="ECO:0000313" key="4">
    <source>
        <dbReference type="EMBL" id="MBZ2195408.1"/>
    </source>
</evidence>
<evidence type="ECO:0000313" key="5">
    <source>
        <dbReference type="Proteomes" id="UP000826651"/>
    </source>
</evidence>
<evidence type="ECO:0000259" key="3">
    <source>
        <dbReference type="Pfam" id="PF00496"/>
    </source>
</evidence>
<dbReference type="PANTHER" id="PTHR30290">
    <property type="entry name" value="PERIPLASMIC BINDING COMPONENT OF ABC TRANSPORTER"/>
    <property type="match status" value="1"/>
</dbReference>
<dbReference type="PROSITE" id="PS51257">
    <property type="entry name" value="PROKAR_LIPOPROTEIN"/>
    <property type="match status" value="1"/>
</dbReference>
<feature type="region of interest" description="Disordered" evidence="1">
    <location>
        <begin position="28"/>
        <end position="51"/>
    </location>
</feature>
<reference evidence="4 5" key="1">
    <citation type="submission" date="2021-04" db="EMBL/GenBank/DDBJ databases">
        <title>Ruania sp. nov., isolated from sandy soil of mangrove forest.</title>
        <authorList>
            <person name="Ge X."/>
            <person name="Huang R."/>
            <person name="Liu W."/>
        </authorList>
    </citation>
    <scope>NUCLEOTIDE SEQUENCE [LARGE SCALE GENOMIC DNA]</scope>
    <source>
        <strain evidence="4 5">N2-46</strain>
    </source>
</reference>
<feature type="chain" id="PRO_5045365080" evidence="2">
    <location>
        <begin position="29"/>
        <end position="537"/>
    </location>
</feature>
<dbReference type="InterPro" id="IPR039424">
    <property type="entry name" value="SBP_5"/>
</dbReference>
<organism evidence="4 5">
    <name type="scientific">Occultella gossypii</name>
    <dbReference type="NCBI Taxonomy" id="2800820"/>
    <lineage>
        <taxon>Bacteria</taxon>
        <taxon>Bacillati</taxon>
        <taxon>Actinomycetota</taxon>
        <taxon>Actinomycetes</taxon>
        <taxon>Micrococcales</taxon>
        <taxon>Ruaniaceae</taxon>
        <taxon>Occultella</taxon>
    </lineage>
</organism>